<keyword evidence="1" id="KW-1133">Transmembrane helix</keyword>
<protein>
    <submittedName>
        <fullName evidence="2">Uncharacterized protein</fullName>
    </submittedName>
</protein>
<dbReference type="AlphaFoldDB" id="A0A813CKW3"/>
<comment type="caution">
    <text evidence="2">The sequence shown here is derived from an EMBL/GenBank/DDBJ whole genome shotgun (WGS) entry which is preliminary data.</text>
</comment>
<proteinExistence type="predicted"/>
<gene>
    <name evidence="2" type="ORF">SNEC2469_LOCUS35495</name>
</gene>
<dbReference type="Proteomes" id="UP000601435">
    <property type="component" value="Unassembled WGS sequence"/>
</dbReference>
<evidence type="ECO:0000313" key="2">
    <source>
        <dbReference type="EMBL" id="CAE7945083.1"/>
    </source>
</evidence>
<accession>A0A813CKW3</accession>
<dbReference type="OrthoDB" id="421427at2759"/>
<evidence type="ECO:0000313" key="3">
    <source>
        <dbReference type="Proteomes" id="UP000601435"/>
    </source>
</evidence>
<evidence type="ECO:0000256" key="1">
    <source>
        <dbReference type="SAM" id="Phobius"/>
    </source>
</evidence>
<keyword evidence="3" id="KW-1185">Reference proteome</keyword>
<feature type="transmembrane region" description="Helical" evidence="1">
    <location>
        <begin position="30"/>
        <end position="47"/>
    </location>
</feature>
<dbReference type="EMBL" id="CAJNJA010103029">
    <property type="protein sequence ID" value="CAE7945083.1"/>
    <property type="molecule type" value="Genomic_DNA"/>
</dbReference>
<sequence>MAQCHEAATLLPPETKSTEVAEAWKRRRRSALLALPALLLAVPLVWWRQSTASSPNLEPVALPDVQQLIRLAAALDPEQEVLHALGFQNSSDDFQTSVRRKLQAAGLPPLREALEAETEYDPSANIGVAVCVVDVGQTFFQLGQGLMAINAASISCITGANVSAADKQACSVSVSYAIAGIVWAVSFATDAISQCAGSLNLQAACATDLTVNLGSWSFLSSSISSMVLNCPTSAEPHTLQSLSMLGGRRLGDADGIDVKKLAPDPILEREASTLDMIEEIKQHKEDEEIRSALKATCFFDVGHAAFWAARVGTSITQATLDCTEKSFASAGEAGKMSCSVDVSGIIGAAAFLGSTIALTVAGCPAALDKDVSNTLCAAAIIDTVGVVGYLAQSFSSIGSTCHKLAQHV</sequence>
<keyword evidence="1" id="KW-0812">Transmembrane</keyword>
<organism evidence="2 3">
    <name type="scientific">Symbiodinium necroappetens</name>
    <dbReference type="NCBI Taxonomy" id="1628268"/>
    <lineage>
        <taxon>Eukaryota</taxon>
        <taxon>Sar</taxon>
        <taxon>Alveolata</taxon>
        <taxon>Dinophyceae</taxon>
        <taxon>Suessiales</taxon>
        <taxon>Symbiodiniaceae</taxon>
        <taxon>Symbiodinium</taxon>
    </lineage>
</organism>
<name>A0A813CKW3_9DINO</name>
<reference evidence="2" key="1">
    <citation type="submission" date="2021-02" db="EMBL/GenBank/DDBJ databases">
        <authorList>
            <person name="Dougan E. K."/>
            <person name="Rhodes N."/>
            <person name="Thang M."/>
            <person name="Chan C."/>
        </authorList>
    </citation>
    <scope>NUCLEOTIDE SEQUENCE</scope>
</reference>
<keyword evidence="1" id="KW-0472">Membrane</keyword>